<dbReference type="FunFam" id="1.25.40.10:FF:000344">
    <property type="entry name" value="Pentatricopeptide repeat-containing protein"/>
    <property type="match status" value="1"/>
</dbReference>
<feature type="repeat" description="PPR" evidence="7">
    <location>
        <begin position="162"/>
        <end position="197"/>
    </location>
</feature>
<feature type="repeat" description="PPR" evidence="7">
    <location>
        <begin position="612"/>
        <end position="646"/>
    </location>
</feature>
<dbReference type="GO" id="GO:0009451">
    <property type="term" value="P:RNA modification"/>
    <property type="evidence" value="ECO:0007669"/>
    <property type="project" value="InterPro"/>
</dbReference>
<dbReference type="FunFam" id="1.25.40.10:FF:000073">
    <property type="entry name" value="Pentatricopeptide repeat-containing protein chloroplastic"/>
    <property type="match status" value="1"/>
</dbReference>
<comment type="subcellular location">
    <subcellularLocation>
        <location evidence="1">Plastid</location>
        <location evidence="1">Chloroplast</location>
    </subcellularLocation>
</comment>
<organism evidence="9 10">
    <name type="scientific">Genlisea aurea</name>
    <dbReference type="NCBI Taxonomy" id="192259"/>
    <lineage>
        <taxon>Eukaryota</taxon>
        <taxon>Viridiplantae</taxon>
        <taxon>Streptophyta</taxon>
        <taxon>Embryophyta</taxon>
        <taxon>Tracheophyta</taxon>
        <taxon>Spermatophyta</taxon>
        <taxon>Magnoliopsida</taxon>
        <taxon>eudicotyledons</taxon>
        <taxon>Gunneridae</taxon>
        <taxon>Pentapetalae</taxon>
        <taxon>asterids</taxon>
        <taxon>lamiids</taxon>
        <taxon>Lamiales</taxon>
        <taxon>Lentibulariaceae</taxon>
        <taxon>Genlisea</taxon>
    </lineage>
</organism>
<feature type="repeat" description="PPR" evidence="7">
    <location>
        <begin position="235"/>
        <end position="265"/>
    </location>
</feature>
<dbReference type="Pfam" id="PF13041">
    <property type="entry name" value="PPR_2"/>
    <property type="match status" value="3"/>
</dbReference>
<keyword evidence="5" id="KW-0677">Repeat</keyword>
<dbReference type="OrthoDB" id="1921722at2759"/>
<dbReference type="GO" id="GO:0009507">
    <property type="term" value="C:chloroplast"/>
    <property type="evidence" value="ECO:0007669"/>
    <property type="project" value="UniProtKB-SubCell"/>
</dbReference>
<evidence type="ECO:0000256" key="6">
    <source>
        <dbReference type="ARBA" id="ARBA00022946"/>
    </source>
</evidence>
<evidence type="ECO:0000256" key="4">
    <source>
        <dbReference type="ARBA" id="ARBA00022640"/>
    </source>
</evidence>
<reference evidence="9 10" key="1">
    <citation type="journal article" date="2013" name="BMC Genomics">
        <title>The miniature genome of a carnivorous plant Genlisea aurea contains a low number of genes and short non-coding sequences.</title>
        <authorList>
            <person name="Leushkin E.V."/>
            <person name="Sutormin R.A."/>
            <person name="Nabieva E.R."/>
            <person name="Penin A.A."/>
            <person name="Kondrashov A.S."/>
            <person name="Logacheva M.D."/>
        </authorList>
    </citation>
    <scope>NUCLEOTIDE SEQUENCE [LARGE SCALE GENOMIC DNA]</scope>
</reference>
<feature type="repeat" description="PPR" evidence="7">
    <location>
        <begin position="440"/>
        <end position="474"/>
    </location>
</feature>
<dbReference type="FunFam" id="1.25.40.10:FF:000395">
    <property type="entry name" value="Pentatricopeptide repeat-containing protein chloroplastic"/>
    <property type="match status" value="1"/>
</dbReference>
<keyword evidence="10" id="KW-1185">Reference proteome</keyword>
<protein>
    <recommendedName>
        <fullName evidence="8">DYW domain-containing protein</fullName>
    </recommendedName>
</protein>
<dbReference type="Gene3D" id="1.25.40.10">
    <property type="entry name" value="Tetratricopeptide repeat domain"/>
    <property type="match status" value="5"/>
</dbReference>
<evidence type="ECO:0000256" key="5">
    <source>
        <dbReference type="ARBA" id="ARBA00022737"/>
    </source>
</evidence>
<dbReference type="EMBL" id="AUSU01006814">
    <property type="protein sequence ID" value="EPS61477.1"/>
    <property type="molecule type" value="Genomic_DNA"/>
</dbReference>
<dbReference type="InterPro" id="IPR032867">
    <property type="entry name" value="DYW_dom"/>
</dbReference>
<feature type="repeat" description="PPR" evidence="7">
    <location>
        <begin position="266"/>
        <end position="300"/>
    </location>
</feature>
<gene>
    <name evidence="9" type="ORF">M569_13318</name>
</gene>
<dbReference type="InterPro" id="IPR011990">
    <property type="entry name" value="TPR-like_helical_dom_sf"/>
</dbReference>
<keyword evidence="4" id="KW-0934">Plastid</keyword>
<evidence type="ECO:0000256" key="3">
    <source>
        <dbReference type="ARBA" id="ARBA00022528"/>
    </source>
</evidence>
<dbReference type="FunFam" id="1.25.40.10:FF:000090">
    <property type="entry name" value="Pentatricopeptide repeat-containing protein, chloroplastic"/>
    <property type="match status" value="1"/>
</dbReference>
<evidence type="ECO:0000256" key="2">
    <source>
        <dbReference type="ARBA" id="ARBA00006643"/>
    </source>
</evidence>
<dbReference type="InterPro" id="IPR046960">
    <property type="entry name" value="PPR_At4g14850-like_plant"/>
</dbReference>
<evidence type="ECO:0000259" key="8">
    <source>
        <dbReference type="Pfam" id="PF14432"/>
    </source>
</evidence>
<feature type="repeat" description="PPR" evidence="7">
    <location>
        <begin position="577"/>
        <end position="611"/>
    </location>
</feature>
<dbReference type="NCBIfam" id="TIGR00756">
    <property type="entry name" value="PPR"/>
    <property type="match status" value="6"/>
</dbReference>
<keyword evidence="6" id="KW-0809">Transit peptide</keyword>
<name>S8DP45_9LAMI</name>
<dbReference type="PANTHER" id="PTHR47926">
    <property type="entry name" value="PENTATRICOPEPTIDE REPEAT-CONTAINING PROTEIN"/>
    <property type="match status" value="1"/>
</dbReference>
<comment type="caution">
    <text evidence="9">The sequence shown here is derived from an EMBL/GenBank/DDBJ whole genome shotgun (WGS) entry which is preliminary data.</text>
</comment>
<evidence type="ECO:0000256" key="1">
    <source>
        <dbReference type="ARBA" id="ARBA00004229"/>
    </source>
</evidence>
<evidence type="ECO:0000313" key="10">
    <source>
        <dbReference type="Proteomes" id="UP000015453"/>
    </source>
</evidence>
<dbReference type="AlphaFoldDB" id="S8DP45"/>
<dbReference type="Proteomes" id="UP000015453">
    <property type="component" value="Unassembled WGS sequence"/>
</dbReference>
<dbReference type="GO" id="GO:0008270">
    <property type="term" value="F:zinc ion binding"/>
    <property type="evidence" value="ECO:0007669"/>
    <property type="project" value="InterPro"/>
</dbReference>
<evidence type="ECO:0000313" key="9">
    <source>
        <dbReference type="EMBL" id="EPS61477.1"/>
    </source>
</evidence>
<dbReference type="Pfam" id="PF14432">
    <property type="entry name" value="DYW_deaminase"/>
    <property type="match status" value="1"/>
</dbReference>
<evidence type="ECO:0000256" key="7">
    <source>
        <dbReference type="PROSITE-ProRule" id="PRU00708"/>
    </source>
</evidence>
<dbReference type="PROSITE" id="PS51375">
    <property type="entry name" value="PPR"/>
    <property type="match status" value="7"/>
</dbReference>
<feature type="domain" description="DYW" evidence="8">
    <location>
        <begin position="788"/>
        <end position="868"/>
    </location>
</feature>
<comment type="similarity">
    <text evidence="2">Belongs to the PPR family. PCMP-H subfamily.</text>
</comment>
<dbReference type="InterPro" id="IPR002885">
    <property type="entry name" value="PPR_rpt"/>
</dbReference>
<sequence length="868" mass="96074">MSPISLQFSSRIHRLPIPIPIPIPPGGDEFRRTISRNYSGSIKKESRRNCLLNPSSSSFTSDDPNSYLHHLCIQRQLKEAVGFLSSVGEGLRADIEEETFVLLVRLCEFERASDEGSFIYALVSRFISRLSLRLGNALLSMFVRLGNLSDAWYVFGRMERRDLFSWNVLIGGYAKNGFLEDSIDLYGRMLWISGVDAKPDVFTFPCVLRASGGLKNLRLGREIHVHLLKYGYESDVDVLNALITMYAKCGDLSGAAAVFDGMSQRDRISWNAIISGCFGNGEFSTGLRLFFSMRESGFHPDLMTMTSVISASEFWGDEILGRAVHGYVAKMDYGVEDSVSNSLIQMYSSYGRWDEAETVFSRIEFRDAVSWTSMISGYGNNGRPDKAVETYRTMEANGVDPDEITVAAVLSACSALGSSSDVVVGSDVHELARSSGFEDHILVSNALIDFYSKRASVDEALKVFHRMHEKNVVSWSSIINGLHINGRSFEALAYLSRMMKTTAPDPNAATLVSALSACSRIGSLMRGKEIHGYVLRKGLAFDGFLPNALLQMYVRCCGRGRTRLAKNQFRASSGRRDAASWNILLTDYAQKGRVSAVEKLFLRMIDSGVEPDEITFVALLVACSRSGMVDRGLEHFQRMKSEHSVAPNLKHYACVVDLLGRSGKLDDAHGVIREMPMEPDAAVWGALLNACRIHKRVDLGEIAAERIFRTGERGSGYYALLCGLYSESGKAMRGETGIRIPDPGCSWIEVRGKTHAFLSGDGSHPEIEGIVAVWEGIRERMIGDGWVIEEEEGDELLLSCGHSERLAVAFGLMNTSPGMPIRVTKNVGMCRACHGSMKFVSRVFRREVSVTETANFHHFKDGNCSCGE</sequence>
<accession>S8DP45</accession>
<dbReference type="Pfam" id="PF01535">
    <property type="entry name" value="PPR"/>
    <property type="match status" value="7"/>
</dbReference>
<proteinExistence type="inferred from homology"/>
<keyword evidence="3" id="KW-0150">Chloroplast</keyword>
<dbReference type="GO" id="GO:0003729">
    <property type="term" value="F:mRNA binding"/>
    <property type="evidence" value="ECO:0007669"/>
    <property type="project" value="UniProtKB-ARBA"/>
</dbReference>
<feature type="repeat" description="PPR" evidence="7">
    <location>
        <begin position="367"/>
        <end position="401"/>
    </location>
</feature>